<dbReference type="Pfam" id="PF00733">
    <property type="entry name" value="Asn_synthase"/>
    <property type="match status" value="1"/>
</dbReference>
<comment type="pathway">
    <text evidence="1">Amino-acid biosynthesis; L-asparagine biosynthesis; L-asparagine from L-aspartate (L-Gln route): step 1/1.</text>
</comment>
<dbReference type="EC" id="6.3.5.4" evidence="3"/>
<name>A0A9W4EAD1_9ACTN</name>
<dbReference type="GO" id="GO:0006529">
    <property type="term" value="P:asparagine biosynthetic process"/>
    <property type="evidence" value="ECO:0007669"/>
    <property type="project" value="UniProtKB-KW"/>
</dbReference>
<dbReference type="Pfam" id="PF13537">
    <property type="entry name" value="GATase_7"/>
    <property type="match status" value="1"/>
</dbReference>
<protein>
    <recommendedName>
        <fullName evidence="3">asparagine synthase (glutamine-hydrolyzing)</fullName>
        <ecNumber evidence="3">6.3.5.4</ecNumber>
    </recommendedName>
</protein>
<dbReference type="CDD" id="cd01991">
    <property type="entry name" value="Asn_synthase_B_C"/>
    <property type="match status" value="1"/>
</dbReference>
<dbReference type="InterPro" id="IPR006426">
    <property type="entry name" value="Asn_synth_AEB"/>
</dbReference>
<dbReference type="SUPFAM" id="SSF52402">
    <property type="entry name" value="Adenine nucleotide alpha hydrolases-like"/>
    <property type="match status" value="1"/>
</dbReference>
<dbReference type="InterPro" id="IPR033738">
    <property type="entry name" value="AsnB_N"/>
</dbReference>
<evidence type="ECO:0000256" key="6">
    <source>
        <dbReference type="ARBA" id="ARBA00022888"/>
    </source>
</evidence>
<keyword evidence="5 10" id="KW-0067">ATP-binding</keyword>
<dbReference type="AlphaFoldDB" id="A0A9W4EAD1"/>
<evidence type="ECO:0000256" key="2">
    <source>
        <dbReference type="ARBA" id="ARBA00005752"/>
    </source>
</evidence>
<keyword evidence="9" id="KW-0028">Amino-acid biosynthesis</keyword>
<dbReference type="InterPro" id="IPR014729">
    <property type="entry name" value="Rossmann-like_a/b/a_fold"/>
</dbReference>
<feature type="active site" description="For GATase activity" evidence="9">
    <location>
        <position position="2"/>
    </location>
</feature>
<dbReference type="Gene3D" id="3.60.20.10">
    <property type="entry name" value="Glutamine Phosphoribosylpyrophosphate, subunit 1, domain 1"/>
    <property type="match status" value="1"/>
</dbReference>
<dbReference type="GO" id="GO:0005524">
    <property type="term" value="F:ATP binding"/>
    <property type="evidence" value="ECO:0007669"/>
    <property type="project" value="UniProtKB-KW"/>
</dbReference>
<dbReference type="InterPro" id="IPR017932">
    <property type="entry name" value="GATase_2_dom"/>
</dbReference>
<evidence type="ECO:0000256" key="11">
    <source>
        <dbReference type="PIRSR" id="PIRSR001589-3"/>
    </source>
</evidence>
<dbReference type="PANTHER" id="PTHR43284">
    <property type="entry name" value="ASPARAGINE SYNTHETASE (GLUTAMINE-HYDROLYZING)"/>
    <property type="match status" value="1"/>
</dbReference>
<feature type="domain" description="Glutamine amidotransferase type-2" evidence="12">
    <location>
        <begin position="2"/>
        <end position="217"/>
    </location>
</feature>
<evidence type="ECO:0000256" key="8">
    <source>
        <dbReference type="ARBA" id="ARBA00048741"/>
    </source>
</evidence>
<dbReference type="InterPro" id="IPR051786">
    <property type="entry name" value="ASN_synthetase/amidase"/>
</dbReference>
<keyword evidence="13" id="KW-0436">Ligase</keyword>
<dbReference type="CDD" id="cd00712">
    <property type="entry name" value="AsnB"/>
    <property type="match status" value="1"/>
</dbReference>
<dbReference type="Gene3D" id="3.40.50.620">
    <property type="entry name" value="HUPs"/>
    <property type="match status" value="1"/>
</dbReference>
<reference evidence="13" key="1">
    <citation type="submission" date="2021-05" db="EMBL/GenBank/DDBJ databases">
        <authorList>
            <person name="Arsene-Ploetze F."/>
        </authorList>
    </citation>
    <scope>NUCLEOTIDE SEQUENCE</scope>
    <source>
        <strain evidence="13">DSM 42138</strain>
    </source>
</reference>
<keyword evidence="14" id="KW-1185">Reference proteome</keyword>
<gene>
    <name evidence="13" type="primary">asnO</name>
    <name evidence="13" type="ORF">SCOCK_50205</name>
</gene>
<evidence type="ECO:0000256" key="1">
    <source>
        <dbReference type="ARBA" id="ARBA00005187"/>
    </source>
</evidence>
<organism evidence="13 14">
    <name type="scientific">Actinacidiphila cocklensis</name>
    <dbReference type="NCBI Taxonomy" id="887465"/>
    <lineage>
        <taxon>Bacteria</taxon>
        <taxon>Bacillati</taxon>
        <taxon>Actinomycetota</taxon>
        <taxon>Actinomycetes</taxon>
        <taxon>Kitasatosporales</taxon>
        <taxon>Streptomycetaceae</taxon>
        <taxon>Actinacidiphila</taxon>
    </lineage>
</organism>
<keyword evidence="4 10" id="KW-0547">Nucleotide-binding</keyword>
<comment type="similarity">
    <text evidence="2">Belongs to the asparagine synthetase family.</text>
</comment>
<dbReference type="PIRSF" id="PIRSF001589">
    <property type="entry name" value="Asn_synthetase_glu-h"/>
    <property type="match status" value="1"/>
</dbReference>
<evidence type="ECO:0000256" key="9">
    <source>
        <dbReference type="PIRSR" id="PIRSR001589-1"/>
    </source>
</evidence>
<feature type="binding site" evidence="10">
    <location>
        <position position="104"/>
    </location>
    <ligand>
        <name>L-glutamine</name>
        <dbReference type="ChEBI" id="CHEBI:58359"/>
    </ligand>
</feature>
<keyword evidence="7 9" id="KW-0315">Glutamine amidotransferase</keyword>
<dbReference type="SUPFAM" id="SSF56235">
    <property type="entry name" value="N-terminal nucleophile aminohydrolases (Ntn hydrolases)"/>
    <property type="match status" value="1"/>
</dbReference>
<evidence type="ECO:0000259" key="12">
    <source>
        <dbReference type="PROSITE" id="PS51278"/>
    </source>
</evidence>
<dbReference type="EMBL" id="CAJSLV010000081">
    <property type="protein sequence ID" value="CAG6397156.1"/>
    <property type="molecule type" value="Genomic_DNA"/>
</dbReference>
<feature type="site" description="Important for beta-aspartyl-AMP intermediate formation" evidence="11">
    <location>
        <position position="380"/>
    </location>
</feature>
<dbReference type="PROSITE" id="PS51278">
    <property type="entry name" value="GATASE_TYPE_2"/>
    <property type="match status" value="1"/>
</dbReference>
<dbReference type="GO" id="GO:0004066">
    <property type="term" value="F:asparagine synthase (glutamine-hydrolyzing) activity"/>
    <property type="evidence" value="ECO:0007669"/>
    <property type="project" value="UniProtKB-EC"/>
</dbReference>
<dbReference type="RefSeq" id="WP_251496688.1">
    <property type="nucleotide sequence ID" value="NZ_CAJSLV010000081.1"/>
</dbReference>
<comment type="catalytic activity">
    <reaction evidence="8">
        <text>L-aspartate + L-glutamine + ATP + H2O = L-asparagine + L-glutamate + AMP + diphosphate + H(+)</text>
        <dbReference type="Rhea" id="RHEA:12228"/>
        <dbReference type="ChEBI" id="CHEBI:15377"/>
        <dbReference type="ChEBI" id="CHEBI:15378"/>
        <dbReference type="ChEBI" id="CHEBI:29985"/>
        <dbReference type="ChEBI" id="CHEBI:29991"/>
        <dbReference type="ChEBI" id="CHEBI:30616"/>
        <dbReference type="ChEBI" id="CHEBI:33019"/>
        <dbReference type="ChEBI" id="CHEBI:58048"/>
        <dbReference type="ChEBI" id="CHEBI:58359"/>
        <dbReference type="ChEBI" id="CHEBI:456215"/>
        <dbReference type="EC" id="6.3.5.4"/>
    </reaction>
</comment>
<evidence type="ECO:0000256" key="10">
    <source>
        <dbReference type="PIRSR" id="PIRSR001589-2"/>
    </source>
</evidence>
<feature type="binding site" evidence="10">
    <location>
        <position position="295"/>
    </location>
    <ligand>
        <name>ATP</name>
        <dbReference type="ChEBI" id="CHEBI:30616"/>
    </ligand>
</feature>
<evidence type="ECO:0000256" key="5">
    <source>
        <dbReference type="ARBA" id="ARBA00022840"/>
    </source>
</evidence>
<evidence type="ECO:0000313" key="14">
    <source>
        <dbReference type="Proteomes" id="UP001152519"/>
    </source>
</evidence>
<evidence type="ECO:0000313" key="13">
    <source>
        <dbReference type="EMBL" id="CAG6397156.1"/>
    </source>
</evidence>
<proteinExistence type="inferred from homology"/>
<dbReference type="PANTHER" id="PTHR43284:SF1">
    <property type="entry name" value="ASPARAGINE SYNTHETASE"/>
    <property type="match status" value="1"/>
</dbReference>
<evidence type="ECO:0000256" key="3">
    <source>
        <dbReference type="ARBA" id="ARBA00012737"/>
    </source>
</evidence>
<accession>A0A9W4EAD1</accession>
<dbReference type="InterPro" id="IPR029055">
    <property type="entry name" value="Ntn_hydrolases_N"/>
</dbReference>
<dbReference type="Proteomes" id="UP001152519">
    <property type="component" value="Unassembled WGS sequence"/>
</dbReference>
<sequence>MCGIVGWVDFGEDLRTHRPILDRMVETMRLRGPDDSGLWVSAHAALGHRRLAVIDIEGGRQPMLADRDRPSGPTVLVYSGEVYNFPELRSELADLGHVFQTRSDTEVVLHAYRQWGAACAEHLNGMFAFAVWDAEHEALVLIRDRMGVKPLYYYEMTNGVLFASEPKGIMANPRFTPLLDEQDLPILLNARLGLPHETPLRGLKEVQPGHIVRIDRSGAREHRYWALESAPHPHDLDATVGHVRDLLEDIVRRQLVADVPVSSMLSGGLDSTYVSALAAREYSRTGHDPLTTYCVQFEGDEEHFSPTVLRPEIDAPYARLAAEQFGTDHVPVTLQTRDLVEVLPGARASRDLPSLGQFDTSMYLLFAEMRKRSTVGLSAEAADELFGGYPWYHDPRTTSWDGFPWLGDAPRLTDCLAPDVAARIRPDEAEQDRYRTLLARVPRLPGEDPHSARMREVLFLSMQRPLLYLLDRKDRMSMANGLEVRVPYCDHRLVEYAWNIPWQMKIADGREKSPLRLAARGLVPEQTLTRPKSAYPGTHDPSYEVDVIRGIDKLLADRSSPLFGALDRQRVEELRTRAEKTMTWLNAAHLLLPLLEADIWMRTYNVRLA</sequence>
<dbReference type="NCBIfam" id="TIGR01536">
    <property type="entry name" value="asn_synth_AEB"/>
    <property type="match status" value="1"/>
</dbReference>
<dbReference type="InterPro" id="IPR001962">
    <property type="entry name" value="Asn_synthase"/>
</dbReference>
<keyword evidence="6 9" id="KW-0061">Asparagine biosynthesis</keyword>
<evidence type="ECO:0000256" key="7">
    <source>
        <dbReference type="ARBA" id="ARBA00022962"/>
    </source>
</evidence>
<comment type="caution">
    <text evidence="13">The sequence shown here is derived from an EMBL/GenBank/DDBJ whole genome shotgun (WGS) entry which is preliminary data.</text>
</comment>
<evidence type="ECO:0000256" key="4">
    <source>
        <dbReference type="ARBA" id="ARBA00022741"/>
    </source>
</evidence>
<dbReference type="GO" id="GO:0005829">
    <property type="term" value="C:cytosol"/>
    <property type="evidence" value="ECO:0007669"/>
    <property type="project" value="TreeGrafter"/>
</dbReference>